<organism evidence="2 3">
    <name type="scientific">Brevibacterium aurantiacum</name>
    <dbReference type="NCBI Taxonomy" id="273384"/>
    <lineage>
        <taxon>Bacteria</taxon>
        <taxon>Bacillati</taxon>
        <taxon>Actinomycetota</taxon>
        <taxon>Actinomycetes</taxon>
        <taxon>Micrococcales</taxon>
        <taxon>Brevibacteriaceae</taxon>
        <taxon>Brevibacterium</taxon>
    </lineage>
</organism>
<dbReference type="InterPro" id="IPR051531">
    <property type="entry name" value="N-acetyltransferase"/>
</dbReference>
<dbReference type="InterPro" id="IPR016181">
    <property type="entry name" value="Acyl_CoA_acyltransferase"/>
</dbReference>
<feature type="domain" description="N-acetyltransferase" evidence="1">
    <location>
        <begin position="12"/>
        <end position="168"/>
    </location>
</feature>
<dbReference type="Gene3D" id="3.40.630.30">
    <property type="match status" value="1"/>
</dbReference>
<proteinExistence type="predicted"/>
<dbReference type="Pfam" id="PF13302">
    <property type="entry name" value="Acetyltransf_3"/>
    <property type="match status" value="1"/>
</dbReference>
<dbReference type="PANTHER" id="PTHR43792">
    <property type="entry name" value="GNAT FAMILY, PUTATIVE (AFU_ORTHOLOGUE AFUA_3G00765)-RELATED-RELATED"/>
    <property type="match status" value="1"/>
</dbReference>
<dbReference type="AlphaFoldDB" id="A0A2A3X9N9"/>
<dbReference type="PANTHER" id="PTHR43792:SF1">
    <property type="entry name" value="N-ACETYLTRANSFERASE DOMAIN-CONTAINING PROTEIN"/>
    <property type="match status" value="1"/>
</dbReference>
<dbReference type="SUPFAM" id="SSF55729">
    <property type="entry name" value="Acyl-CoA N-acyltransferases (Nat)"/>
    <property type="match status" value="1"/>
</dbReference>
<dbReference type="InterPro" id="IPR000182">
    <property type="entry name" value="GNAT_dom"/>
</dbReference>
<evidence type="ECO:0000259" key="1">
    <source>
        <dbReference type="PROSITE" id="PS51186"/>
    </source>
</evidence>
<dbReference type="GO" id="GO:0016747">
    <property type="term" value="F:acyltransferase activity, transferring groups other than amino-acyl groups"/>
    <property type="evidence" value="ECO:0007669"/>
    <property type="project" value="InterPro"/>
</dbReference>
<reference evidence="2 3" key="1">
    <citation type="journal article" date="2017" name="Elife">
        <title>Extensive horizontal gene transfer in cheese-associated bacteria.</title>
        <authorList>
            <person name="Bonham K.S."/>
            <person name="Wolfe B.E."/>
            <person name="Dutton R.J."/>
        </authorList>
    </citation>
    <scope>NUCLEOTIDE SEQUENCE [LARGE SCALE GENOMIC DNA]</scope>
    <source>
        <strain evidence="2 3">JB5</strain>
    </source>
</reference>
<evidence type="ECO:0000313" key="3">
    <source>
        <dbReference type="Proteomes" id="UP000218377"/>
    </source>
</evidence>
<sequence>MKPMPPNATPRLRFREMSPDDLDEMADLLGDPRVMEYYPRPKDREEAAGWINWNQCNYAQYGHGLWVIETHDGELVGDCGLTWQTVNEAAALEVGFHVKASAQNLGFAAEAATACRDFASSHALASRLVAIIHHDNRPSQRVAAKIGMYRDRTLTHSSPIHLVYAMDL</sequence>
<gene>
    <name evidence="2" type="ORF">CIK79_07590</name>
</gene>
<dbReference type="PROSITE" id="PS51186">
    <property type="entry name" value="GNAT"/>
    <property type="match status" value="1"/>
</dbReference>
<accession>A0A2A3X9N9</accession>
<evidence type="ECO:0000313" key="2">
    <source>
        <dbReference type="EMBL" id="PCC20422.1"/>
    </source>
</evidence>
<keyword evidence="2" id="KW-0808">Transferase</keyword>
<name>A0A2A3X9N9_BREAU</name>
<dbReference type="EMBL" id="NRGX01000001">
    <property type="protein sequence ID" value="PCC20422.1"/>
    <property type="molecule type" value="Genomic_DNA"/>
</dbReference>
<dbReference type="Proteomes" id="UP000218377">
    <property type="component" value="Unassembled WGS sequence"/>
</dbReference>
<comment type="caution">
    <text evidence="2">The sequence shown here is derived from an EMBL/GenBank/DDBJ whole genome shotgun (WGS) entry which is preliminary data.</text>
</comment>
<protein>
    <submittedName>
        <fullName evidence="2">GNAT family N-acetyltransferase</fullName>
    </submittedName>
</protein>